<keyword evidence="7" id="KW-0067">ATP-binding</keyword>
<dbReference type="Gene3D" id="3.30.980.10">
    <property type="entry name" value="Threonyl-trna Synthetase, Chain A, domain 2"/>
    <property type="match status" value="1"/>
</dbReference>
<feature type="domain" description="Aminoacyl-transfer RNA synthetases class-II family profile" evidence="14">
    <location>
        <begin position="303"/>
        <end position="631"/>
    </location>
</feature>
<keyword evidence="12" id="KW-0175">Coiled coil</keyword>
<dbReference type="FunFam" id="3.10.20.30:FF:000006">
    <property type="entry name" value="Threonine--tRNA ligase, cytoplasmic"/>
    <property type="match status" value="1"/>
</dbReference>
<feature type="region of interest" description="Disordered" evidence="13">
    <location>
        <begin position="558"/>
        <end position="583"/>
    </location>
</feature>
<dbReference type="Proteomes" id="UP001157974">
    <property type="component" value="Unassembled WGS sequence"/>
</dbReference>
<evidence type="ECO:0000256" key="2">
    <source>
        <dbReference type="ARBA" id="ARBA00008226"/>
    </source>
</evidence>
<comment type="subcellular location">
    <subcellularLocation>
        <location evidence="1">Cytoplasm</location>
    </subcellularLocation>
</comment>
<dbReference type="SUPFAM" id="SSF55681">
    <property type="entry name" value="Class II aaRS and biotin synthetases"/>
    <property type="match status" value="1"/>
</dbReference>
<gene>
    <name evidence="16" type="ORF">NDN08_001535</name>
</gene>
<evidence type="ECO:0000256" key="3">
    <source>
        <dbReference type="ARBA" id="ARBA00013163"/>
    </source>
</evidence>
<dbReference type="InterPro" id="IPR045864">
    <property type="entry name" value="aa-tRNA-synth_II/BPL/LPL"/>
</dbReference>
<feature type="compositionally biased region" description="Polar residues" evidence="13">
    <location>
        <begin position="47"/>
        <end position="56"/>
    </location>
</feature>
<protein>
    <recommendedName>
        <fullName evidence="3">threonine--tRNA ligase</fullName>
        <ecNumber evidence="3">6.1.1.3</ecNumber>
    </recommendedName>
    <alternativeName>
        <fullName evidence="10">Threonyl-tRNA synthetase</fullName>
    </alternativeName>
</protein>
<keyword evidence="17" id="KW-1185">Reference proteome</keyword>
<dbReference type="CDD" id="cd01667">
    <property type="entry name" value="TGS_ThrRS"/>
    <property type="match status" value="1"/>
</dbReference>
<evidence type="ECO:0000256" key="5">
    <source>
        <dbReference type="ARBA" id="ARBA00022598"/>
    </source>
</evidence>
<dbReference type="GO" id="GO:0004829">
    <property type="term" value="F:threonine-tRNA ligase activity"/>
    <property type="evidence" value="ECO:0007669"/>
    <property type="project" value="UniProtKB-EC"/>
</dbReference>
<dbReference type="CDD" id="cd00860">
    <property type="entry name" value="ThrRS_anticodon"/>
    <property type="match status" value="1"/>
</dbReference>
<evidence type="ECO:0000259" key="14">
    <source>
        <dbReference type="PROSITE" id="PS50862"/>
    </source>
</evidence>
<dbReference type="InterPro" id="IPR002314">
    <property type="entry name" value="aa-tRNA-synt_IIb"/>
</dbReference>
<feature type="region of interest" description="Disordered" evidence="13">
    <location>
        <begin position="37"/>
        <end position="64"/>
    </location>
</feature>
<dbReference type="SUPFAM" id="SSF52954">
    <property type="entry name" value="Class II aaRS ABD-related"/>
    <property type="match status" value="1"/>
</dbReference>
<dbReference type="GO" id="GO:0005524">
    <property type="term" value="F:ATP binding"/>
    <property type="evidence" value="ECO:0007669"/>
    <property type="project" value="UniProtKB-KW"/>
</dbReference>
<dbReference type="Gene3D" id="3.30.930.10">
    <property type="entry name" value="Bira Bifunctional Protein, Domain 2"/>
    <property type="match status" value="1"/>
</dbReference>
<dbReference type="InterPro" id="IPR018163">
    <property type="entry name" value="Thr/Ala-tRNA-synth_IIc_edit"/>
</dbReference>
<dbReference type="GO" id="GO:0005739">
    <property type="term" value="C:mitochondrion"/>
    <property type="evidence" value="ECO:0007669"/>
    <property type="project" value="TreeGrafter"/>
</dbReference>
<keyword evidence="8" id="KW-0648">Protein biosynthesis</keyword>
<dbReference type="Pfam" id="PF07973">
    <property type="entry name" value="tRNA_SAD"/>
    <property type="match status" value="1"/>
</dbReference>
<dbReference type="EMBL" id="JAMWBK010000005">
    <property type="protein sequence ID" value="KAJ8905023.1"/>
    <property type="molecule type" value="Genomic_DNA"/>
</dbReference>
<dbReference type="PANTHER" id="PTHR11451:SF46">
    <property type="entry name" value="THREONINE--TRNA LIGASE"/>
    <property type="match status" value="1"/>
</dbReference>
<keyword evidence="5" id="KW-0436">Ligase</keyword>
<dbReference type="FunFam" id="3.30.980.10:FF:000005">
    <property type="entry name" value="Threonyl-tRNA synthetase, mitochondrial"/>
    <property type="match status" value="1"/>
</dbReference>
<dbReference type="EC" id="6.1.1.3" evidence="3"/>
<dbReference type="InterPro" id="IPR036621">
    <property type="entry name" value="Anticodon-bd_dom_sf"/>
</dbReference>
<evidence type="ECO:0000256" key="1">
    <source>
        <dbReference type="ARBA" id="ARBA00004496"/>
    </source>
</evidence>
<evidence type="ECO:0000256" key="7">
    <source>
        <dbReference type="ARBA" id="ARBA00022840"/>
    </source>
</evidence>
<dbReference type="Pfam" id="PF02824">
    <property type="entry name" value="TGS"/>
    <property type="match status" value="1"/>
</dbReference>
<evidence type="ECO:0000256" key="11">
    <source>
        <dbReference type="ARBA" id="ARBA00049515"/>
    </source>
</evidence>
<dbReference type="InterPro" id="IPR002320">
    <property type="entry name" value="Thr-tRNA-ligase_IIa"/>
</dbReference>
<dbReference type="GO" id="GO:0009507">
    <property type="term" value="C:chloroplast"/>
    <property type="evidence" value="ECO:0007669"/>
    <property type="project" value="TreeGrafter"/>
</dbReference>
<proteinExistence type="inferred from homology"/>
<dbReference type="Pfam" id="PF00587">
    <property type="entry name" value="tRNA-synt_2b"/>
    <property type="match status" value="1"/>
</dbReference>
<evidence type="ECO:0000256" key="9">
    <source>
        <dbReference type="ARBA" id="ARBA00023146"/>
    </source>
</evidence>
<comment type="similarity">
    <text evidence="2">Belongs to the class-II aminoacyl-tRNA synthetase family.</text>
</comment>
<dbReference type="InterPro" id="IPR033728">
    <property type="entry name" value="ThrRS_core"/>
</dbReference>
<comment type="caution">
    <text evidence="16">The sequence shown here is derived from an EMBL/GenBank/DDBJ whole genome shotgun (WGS) entry which is preliminary data.</text>
</comment>
<dbReference type="CDD" id="cd00771">
    <property type="entry name" value="ThrRS_core"/>
    <property type="match status" value="1"/>
</dbReference>
<dbReference type="InterPro" id="IPR012947">
    <property type="entry name" value="tRNA_SAD"/>
</dbReference>
<dbReference type="Gene3D" id="3.40.50.800">
    <property type="entry name" value="Anticodon-binding domain"/>
    <property type="match status" value="1"/>
</dbReference>
<dbReference type="InterPro" id="IPR047246">
    <property type="entry name" value="ThrRS_anticodon"/>
</dbReference>
<evidence type="ECO:0000256" key="13">
    <source>
        <dbReference type="SAM" id="MobiDB-lite"/>
    </source>
</evidence>
<evidence type="ECO:0000313" key="17">
    <source>
        <dbReference type="Proteomes" id="UP001157974"/>
    </source>
</evidence>
<feature type="domain" description="TGS" evidence="15">
    <location>
        <begin position="45"/>
        <end position="109"/>
    </location>
</feature>
<name>A0AAV8UTW5_9RHOD</name>
<keyword evidence="4" id="KW-0963">Cytoplasm</keyword>
<comment type="catalytic activity">
    <reaction evidence="11">
        <text>tRNA(Thr) + L-threonine + ATP = L-threonyl-tRNA(Thr) + AMP + diphosphate + H(+)</text>
        <dbReference type="Rhea" id="RHEA:24624"/>
        <dbReference type="Rhea" id="RHEA-COMP:9670"/>
        <dbReference type="Rhea" id="RHEA-COMP:9704"/>
        <dbReference type="ChEBI" id="CHEBI:15378"/>
        <dbReference type="ChEBI" id="CHEBI:30616"/>
        <dbReference type="ChEBI" id="CHEBI:33019"/>
        <dbReference type="ChEBI" id="CHEBI:57926"/>
        <dbReference type="ChEBI" id="CHEBI:78442"/>
        <dbReference type="ChEBI" id="CHEBI:78534"/>
        <dbReference type="ChEBI" id="CHEBI:456215"/>
        <dbReference type="EC" id="6.1.1.3"/>
    </reaction>
</comment>
<dbReference type="HAMAP" id="MF_00184">
    <property type="entry name" value="Thr_tRNA_synth"/>
    <property type="match status" value="1"/>
</dbReference>
<evidence type="ECO:0000256" key="10">
    <source>
        <dbReference type="ARBA" id="ARBA00031900"/>
    </source>
</evidence>
<evidence type="ECO:0000256" key="8">
    <source>
        <dbReference type="ARBA" id="ARBA00022917"/>
    </source>
</evidence>
<dbReference type="PROSITE" id="PS51880">
    <property type="entry name" value="TGS"/>
    <property type="match status" value="1"/>
</dbReference>
<dbReference type="InterPro" id="IPR006195">
    <property type="entry name" value="aa-tRNA-synth_II"/>
</dbReference>
<dbReference type="InterPro" id="IPR012675">
    <property type="entry name" value="Beta-grasp_dom_sf"/>
</dbReference>
<dbReference type="SUPFAM" id="SSF81271">
    <property type="entry name" value="TGS-like"/>
    <property type="match status" value="1"/>
</dbReference>
<sequence>MASVEDKSWGGGNPDEAPEYVQHRLKVWDDIVARRQAQGGEGGAEKTSITISLSDGNKTEGVKGETTPMEIARSLGGDIAREAMVALVDENLWDMTRPLVGDCSLKFCNFETPQGKSVFWHSTAHMLGEAMEYKFKGELCIGPPLEDGFYYDMHLGEGRTVQDETFKDLEKRVERISKSQRKFERLELEKDEARAMFSYNKFKTELIEKLEEGTTITAYRDGPFIDLCRGPHVPNSAKVKTIMVRKTGSAYWLGKVENPSLQRVYGISFPDKAQMKAYKTLLAEAAKRDHRVIGKDQKLFMFNQLSPGSAFLLPHGSRIYSTLVEFLRDEYWRRGYEEVGSPNVFDFQLWETSGHAGKYKENMFSFEVEKREFGVKPMNCPGHCLIYGSTRRSYRELPMRMAEFGVLHRNELSGTLAGLTRVRRFVQDDSHIFCTPEQVKTEVIAFLQFMKHVYDIFGFTFELELSTRPENYLGEVETWDHAEQMLTEALNEFTNSRRGEGWELNPGDGAFYGPKIDIKLYDALKRRHQCATCQLDFQLPIRFDLWYYGPGTQDASNANGDVAAEAGLGPDARSSPVTDVEQADTDERMMSAEAKTAASGKHRPVIVHRAIYGSLERFLAILTEHYAGKWPFWLSPRQVIVVPVDPKFIDYSREVQEELRKSKFFADVDATDRKLAKKVREAQLAQYNFILVVGQAEVDERSVNVRTRENAVQGTKPLLEFRNELEALRSEFK</sequence>
<keyword evidence="9" id="KW-0030">Aminoacyl-tRNA synthetase</keyword>
<evidence type="ECO:0000256" key="12">
    <source>
        <dbReference type="SAM" id="Coils"/>
    </source>
</evidence>
<dbReference type="Gene3D" id="3.10.20.30">
    <property type="match status" value="1"/>
</dbReference>
<feature type="coiled-coil region" evidence="12">
    <location>
        <begin position="169"/>
        <end position="196"/>
    </location>
</feature>
<evidence type="ECO:0000256" key="4">
    <source>
        <dbReference type="ARBA" id="ARBA00022490"/>
    </source>
</evidence>
<dbReference type="NCBIfam" id="TIGR00418">
    <property type="entry name" value="thrS"/>
    <property type="match status" value="1"/>
</dbReference>
<dbReference type="Pfam" id="PF03129">
    <property type="entry name" value="HGTP_anticodon"/>
    <property type="match status" value="1"/>
</dbReference>
<dbReference type="PANTHER" id="PTHR11451">
    <property type="entry name" value="THREONINE-TRNA LIGASE"/>
    <property type="match status" value="1"/>
</dbReference>
<dbReference type="AlphaFoldDB" id="A0AAV8UTW5"/>
<organism evidence="16 17">
    <name type="scientific">Rhodosorus marinus</name>
    <dbReference type="NCBI Taxonomy" id="101924"/>
    <lineage>
        <taxon>Eukaryota</taxon>
        <taxon>Rhodophyta</taxon>
        <taxon>Stylonematophyceae</taxon>
        <taxon>Stylonematales</taxon>
        <taxon>Stylonemataceae</taxon>
        <taxon>Rhodosorus</taxon>
    </lineage>
</organism>
<dbReference type="InterPro" id="IPR012676">
    <property type="entry name" value="TGS-like"/>
</dbReference>
<dbReference type="PRINTS" id="PR01047">
    <property type="entry name" value="TRNASYNTHTHR"/>
</dbReference>
<evidence type="ECO:0000313" key="16">
    <source>
        <dbReference type="EMBL" id="KAJ8905023.1"/>
    </source>
</evidence>
<keyword evidence="6" id="KW-0547">Nucleotide-binding</keyword>
<dbReference type="InterPro" id="IPR004154">
    <property type="entry name" value="Anticodon-bd"/>
</dbReference>
<dbReference type="GO" id="GO:0006435">
    <property type="term" value="P:threonyl-tRNA aminoacylation"/>
    <property type="evidence" value="ECO:0007669"/>
    <property type="project" value="InterPro"/>
</dbReference>
<reference evidence="16 17" key="1">
    <citation type="journal article" date="2023" name="Nat. Commun.">
        <title>Origin of minicircular mitochondrial genomes in red algae.</title>
        <authorList>
            <person name="Lee Y."/>
            <person name="Cho C.H."/>
            <person name="Lee Y.M."/>
            <person name="Park S.I."/>
            <person name="Yang J.H."/>
            <person name="West J.A."/>
            <person name="Bhattacharya D."/>
            <person name="Yoon H.S."/>
        </authorList>
    </citation>
    <scope>NUCLEOTIDE SEQUENCE [LARGE SCALE GENOMIC DNA]</scope>
    <source>
        <strain evidence="16 17">CCMP1338</strain>
        <tissue evidence="16">Whole cell</tissue>
    </source>
</reference>
<dbReference type="InterPro" id="IPR004095">
    <property type="entry name" value="TGS"/>
</dbReference>
<dbReference type="FunFam" id="3.40.50.800:FF:000003">
    <property type="entry name" value="Threonine--tRNA ligase 2, cytoplasmic"/>
    <property type="match status" value="1"/>
</dbReference>
<evidence type="ECO:0000259" key="15">
    <source>
        <dbReference type="PROSITE" id="PS51880"/>
    </source>
</evidence>
<dbReference type="SUPFAM" id="SSF55186">
    <property type="entry name" value="ThrRS/AlaRS common domain"/>
    <property type="match status" value="1"/>
</dbReference>
<dbReference type="PROSITE" id="PS50862">
    <property type="entry name" value="AA_TRNA_LIGASE_II"/>
    <property type="match status" value="1"/>
</dbReference>
<accession>A0AAV8UTW5</accession>
<evidence type="ECO:0000256" key="6">
    <source>
        <dbReference type="ARBA" id="ARBA00022741"/>
    </source>
</evidence>
<dbReference type="SMART" id="SM00863">
    <property type="entry name" value="tRNA_SAD"/>
    <property type="match status" value="1"/>
</dbReference>